<feature type="binding site" evidence="6">
    <location>
        <position position="384"/>
    </location>
    <ligand>
        <name>Mg(2+)</name>
        <dbReference type="ChEBI" id="CHEBI:18420"/>
        <label>1</label>
    </ligand>
</feature>
<name>A0AAE0FRG6_9CHLO</name>
<evidence type="ECO:0000259" key="10">
    <source>
        <dbReference type="Pfam" id="PF03372"/>
    </source>
</evidence>
<comment type="cofactor">
    <cofactor evidence="6 8">
        <name>Mg(2+)</name>
        <dbReference type="ChEBI" id="CHEBI:18420"/>
    </cofactor>
    <cofactor evidence="6 8">
        <name>Mn(2+)</name>
        <dbReference type="ChEBI" id="CHEBI:29035"/>
    </cofactor>
    <text evidence="6 8">Probably binds two magnesium or manganese ions per subunit.</text>
</comment>
<dbReference type="GO" id="GO:0005634">
    <property type="term" value="C:nucleus"/>
    <property type="evidence" value="ECO:0007669"/>
    <property type="project" value="TreeGrafter"/>
</dbReference>
<keyword evidence="6" id="KW-0464">Manganese</keyword>
<feature type="binding site" evidence="6">
    <location>
        <position position="72"/>
    </location>
    <ligand>
        <name>Mg(2+)</name>
        <dbReference type="ChEBI" id="CHEBI:18420"/>
        <label>1</label>
    </ligand>
</feature>
<keyword evidence="2 6" id="KW-0479">Metal-binding</keyword>
<feature type="binding site" evidence="6">
    <location>
        <position position="247"/>
    </location>
    <ligand>
        <name>Mg(2+)</name>
        <dbReference type="ChEBI" id="CHEBI:18420"/>
        <label>1</label>
    </ligand>
</feature>
<evidence type="ECO:0000313" key="11">
    <source>
        <dbReference type="EMBL" id="KAK3264505.1"/>
    </source>
</evidence>
<keyword evidence="12" id="KW-1185">Reference proteome</keyword>
<feature type="region of interest" description="Disordered" evidence="9">
    <location>
        <begin position="1"/>
        <end position="66"/>
    </location>
</feature>
<dbReference type="GO" id="GO:0008311">
    <property type="term" value="F:double-stranded DNA 3'-5' DNA exonuclease activity"/>
    <property type="evidence" value="ECO:0007669"/>
    <property type="project" value="TreeGrafter"/>
</dbReference>
<evidence type="ECO:0000256" key="2">
    <source>
        <dbReference type="ARBA" id="ARBA00022723"/>
    </source>
</evidence>
<evidence type="ECO:0000256" key="6">
    <source>
        <dbReference type="PIRSR" id="PIRSR604808-2"/>
    </source>
</evidence>
<feature type="binding site" evidence="6">
    <location>
        <position position="385"/>
    </location>
    <ligand>
        <name>Mg(2+)</name>
        <dbReference type="ChEBI" id="CHEBI:18420"/>
        <label>1</label>
    </ligand>
</feature>
<evidence type="ECO:0000256" key="4">
    <source>
        <dbReference type="ARBA" id="ARBA00022842"/>
    </source>
</evidence>
<sequence>MPDIRSFFGKNKPPAPSATEIKDKRTTTEIPQNETQSGDKPSEQPASKRPKIEQQESPKSDSGSPASIVCWNVNGLRPRLQSNEGQLADFLKEHRPDVLFISEARLKAASPNNRGIIDSSDKKAREEKSLVESALGRSTVGYHIKLSLASKRYAGTAILWRKDGPQPLRIWYDLPASLDDIPTRHHDVEGRIILAEWAALLTLHTYTPNNGTKEESFKRRLVWDQKLTTWLSTVAAGYSKPIIYCGDLNCAQSDADLSHPEWMKAQMPSKDPANAGQPGCTKNEQERFTKMLAEGALVDVYRTLHPEAPPRDDQGNAAKVEAPIFTWRGAPGAFPNPPESGRYFRKGMRIDHFLISEKSLPWVASAEILGRGESGADPSFLGSDHCPMELRLKASLVGA</sequence>
<dbReference type="EMBL" id="LGRX02014505">
    <property type="protein sequence ID" value="KAK3264505.1"/>
    <property type="molecule type" value="Genomic_DNA"/>
</dbReference>
<feature type="site" description="Interaction with DNA substrate" evidence="7">
    <location>
        <position position="385"/>
    </location>
</feature>
<keyword evidence="8" id="KW-0234">DNA repair</keyword>
<dbReference type="AlphaFoldDB" id="A0AAE0FRG6"/>
<dbReference type="GO" id="GO:0006284">
    <property type="term" value="P:base-excision repair"/>
    <property type="evidence" value="ECO:0007669"/>
    <property type="project" value="TreeGrafter"/>
</dbReference>
<reference evidence="11 12" key="1">
    <citation type="journal article" date="2015" name="Genome Biol. Evol.">
        <title>Comparative Genomics of a Bacterivorous Green Alga Reveals Evolutionary Causalities and Consequences of Phago-Mixotrophic Mode of Nutrition.</title>
        <authorList>
            <person name="Burns J.A."/>
            <person name="Paasch A."/>
            <person name="Narechania A."/>
            <person name="Kim E."/>
        </authorList>
    </citation>
    <scope>NUCLEOTIDE SEQUENCE [LARGE SCALE GENOMIC DNA]</scope>
    <source>
        <strain evidence="11 12">PLY_AMNH</strain>
    </source>
</reference>
<feature type="compositionally biased region" description="Polar residues" evidence="9">
    <location>
        <begin position="28"/>
        <end position="39"/>
    </location>
</feature>
<evidence type="ECO:0000313" key="12">
    <source>
        <dbReference type="Proteomes" id="UP001190700"/>
    </source>
</evidence>
<keyword evidence="8" id="KW-0227">DNA damage</keyword>
<feature type="active site" evidence="5">
    <location>
        <position position="206"/>
    </location>
</feature>
<organism evidence="11 12">
    <name type="scientific">Cymbomonas tetramitiformis</name>
    <dbReference type="NCBI Taxonomy" id="36881"/>
    <lineage>
        <taxon>Eukaryota</taxon>
        <taxon>Viridiplantae</taxon>
        <taxon>Chlorophyta</taxon>
        <taxon>Pyramimonadophyceae</taxon>
        <taxon>Pyramimonadales</taxon>
        <taxon>Pyramimonadaceae</taxon>
        <taxon>Cymbomonas</taxon>
    </lineage>
</organism>
<comment type="similarity">
    <text evidence="1 8">Belongs to the DNA repair enzymes AP/ExoA family.</text>
</comment>
<feature type="domain" description="Endonuclease/exonuclease/phosphatase" evidence="10">
    <location>
        <begin position="71"/>
        <end position="385"/>
    </location>
</feature>
<dbReference type="PROSITE" id="PS51435">
    <property type="entry name" value="AP_NUCLEASE_F1_4"/>
    <property type="match status" value="1"/>
</dbReference>
<feature type="active site" description="Proton acceptor" evidence="5">
    <location>
        <position position="385"/>
    </location>
</feature>
<evidence type="ECO:0000256" key="1">
    <source>
        <dbReference type="ARBA" id="ARBA00007092"/>
    </source>
</evidence>
<evidence type="ECO:0000256" key="8">
    <source>
        <dbReference type="RuleBase" id="RU362131"/>
    </source>
</evidence>
<dbReference type="Pfam" id="PF03372">
    <property type="entry name" value="Exo_endo_phos"/>
    <property type="match status" value="1"/>
</dbReference>
<feature type="compositionally biased region" description="Basic and acidic residues" evidence="9">
    <location>
        <begin position="50"/>
        <end position="59"/>
    </location>
</feature>
<keyword evidence="4 6" id="KW-0460">Magnesium</keyword>
<dbReference type="PANTHER" id="PTHR22748">
    <property type="entry name" value="AP ENDONUCLEASE"/>
    <property type="match status" value="1"/>
</dbReference>
<comment type="caution">
    <text evidence="11">The sequence shown here is derived from an EMBL/GenBank/DDBJ whole genome shotgun (WGS) entry which is preliminary data.</text>
</comment>
<keyword evidence="3" id="KW-0378">Hydrolase</keyword>
<dbReference type="GO" id="GO:0046872">
    <property type="term" value="F:metal ion binding"/>
    <property type="evidence" value="ECO:0007669"/>
    <property type="project" value="UniProtKB-KW"/>
</dbReference>
<accession>A0AAE0FRG6</accession>
<evidence type="ECO:0000256" key="7">
    <source>
        <dbReference type="PIRSR" id="PIRSR604808-3"/>
    </source>
</evidence>
<feature type="binding site" evidence="6">
    <location>
        <position position="249"/>
    </location>
    <ligand>
        <name>Mg(2+)</name>
        <dbReference type="ChEBI" id="CHEBI:18420"/>
        <label>1</label>
    </ligand>
</feature>
<dbReference type="Proteomes" id="UP001190700">
    <property type="component" value="Unassembled WGS sequence"/>
</dbReference>
<feature type="active site" description="Proton donor/acceptor" evidence="5">
    <location>
        <position position="247"/>
    </location>
</feature>
<dbReference type="Gene3D" id="3.60.10.10">
    <property type="entry name" value="Endonuclease/exonuclease/phosphatase"/>
    <property type="match status" value="1"/>
</dbReference>
<dbReference type="GO" id="GO:0008081">
    <property type="term" value="F:phosphoric diester hydrolase activity"/>
    <property type="evidence" value="ECO:0007669"/>
    <property type="project" value="TreeGrafter"/>
</dbReference>
<dbReference type="EC" id="3.1.-.-" evidence="8"/>
<evidence type="ECO:0000256" key="9">
    <source>
        <dbReference type="SAM" id="MobiDB-lite"/>
    </source>
</evidence>
<dbReference type="PANTHER" id="PTHR22748:SF10">
    <property type="entry name" value="DNA-(APURINIC OR APYRIMIDINIC SITE) ENDONUCLEASE"/>
    <property type="match status" value="1"/>
</dbReference>
<evidence type="ECO:0000256" key="5">
    <source>
        <dbReference type="PIRSR" id="PIRSR604808-1"/>
    </source>
</evidence>
<gene>
    <name evidence="11" type="ORF">CYMTET_26767</name>
</gene>
<protein>
    <recommendedName>
        <fullName evidence="8">DNA-(apurinic or apyrimidinic site) endonuclease</fullName>
        <ecNumber evidence="8">3.1.-.-</ecNumber>
    </recommendedName>
</protein>
<dbReference type="InterPro" id="IPR005135">
    <property type="entry name" value="Endo/exonuclease/phosphatase"/>
</dbReference>
<evidence type="ECO:0000256" key="3">
    <source>
        <dbReference type="ARBA" id="ARBA00022801"/>
    </source>
</evidence>
<dbReference type="NCBIfam" id="TIGR00633">
    <property type="entry name" value="xth"/>
    <property type="match status" value="1"/>
</dbReference>
<dbReference type="InterPro" id="IPR036691">
    <property type="entry name" value="Endo/exonu/phosph_ase_sf"/>
</dbReference>
<proteinExistence type="inferred from homology"/>
<dbReference type="InterPro" id="IPR004808">
    <property type="entry name" value="AP_endonuc_1"/>
</dbReference>
<feature type="binding site" evidence="6">
    <location>
        <position position="103"/>
    </location>
    <ligand>
        <name>Mg(2+)</name>
        <dbReference type="ChEBI" id="CHEBI:18420"/>
        <label>1</label>
    </ligand>
</feature>
<feature type="site" description="Transition state stabilizer" evidence="7">
    <location>
        <position position="249"/>
    </location>
</feature>
<feature type="site" description="Important for catalytic activity" evidence="7">
    <location>
        <position position="351"/>
    </location>
</feature>
<dbReference type="SUPFAM" id="SSF56219">
    <property type="entry name" value="DNase I-like"/>
    <property type="match status" value="1"/>
</dbReference>
<dbReference type="GO" id="GO:0003906">
    <property type="term" value="F:DNA-(apurinic or apyrimidinic site) endonuclease activity"/>
    <property type="evidence" value="ECO:0007669"/>
    <property type="project" value="TreeGrafter"/>
</dbReference>